<organism evidence="10 11">
    <name type="scientific">Umbelopsis vinacea</name>
    <dbReference type="NCBI Taxonomy" id="44442"/>
    <lineage>
        <taxon>Eukaryota</taxon>
        <taxon>Fungi</taxon>
        <taxon>Fungi incertae sedis</taxon>
        <taxon>Mucoromycota</taxon>
        <taxon>Mucoromycotina</taxon>
        <taxon>Umbelopsidomycetes</taxon>
        <taxon>Umbelopsidales</taxon>
        <taxon>Umbelopsidaceae</taxon>
        <taxon>Umbelopsis</taxon>
    </lineage>
</organism>
<gene>
    <name evidence="10" type="ORF">INT44_005100</name>
</gene>
<dbReference type="OrthoDB" id="6133115at2759"/>
<dbReference type="InterPro" id="IPR036259">
    <property type="entry name" value="MFS_trans_sf"/>
</dbReference>
<dbReference type="PRINTS" id="PR00171">
    <property type="entry name" value="SUGRTRNSPORT"/>
</dbReference>
<evidence type="ECO:0000256" key="7">
    <source>
        <dbReference type="RuleBase" id="RU003346"/>
    </source>
</evidence>
<feature type="transmembrane region" description="Helical" evidence="8">
    <location>
        <begin position="87"/>
        <end position="106"/>
    </location>
</feature>
<dbReference type="PROSITE" id="PS50850">
    <property type="entry name" value="MFS"/>
    <property type="match status" value="1"/>
</dbReference>
<feature type="transmembrane region" description="Helical" evidence="8">
    <location>
        <begin position="148"/>
        <end position="170"/>
    </location>
</feature>
<dbReference type="InterPro" id="IPR050360">
    <property type="entry name" value="MFS_Sugar_Transporters"/>
</dbReference>
<evidence type="ECO:0000256" key="8">
    <source>
        <dbReference type="SAM" id="Phobius"/>
    </source>
</evidence>
<evidence type="ECO:0000256" key="5">
    <source>
        <dbReference type="ARBA" id="ARBA00022989"/>
    </source>
</evidence>
<comment type="similarity">
    <text evidence="2 7">Belongs to the major facilitator superfamily. Sugar transporter (TC 2.A.1.1) family.</text>
</comment>
<reference evidence="10" key="1">
    <citation type="submission" date="2020-12" db="EMBL/GenBank/DDBJ databases">
        <title>Metabolic potential, ecology and presence of endohyphal bacteria is reflected in genomic diversity of Mucoromycotina.</title>
        <authorList>
            <person name="Muszewska A."/>
            <person name="Okrasinska A."/>
            <person name="Steczkiewicz K."/>
            <person name="Drgas O."/>
            <person name="Orlowska M."/>
            <person name="Perlinska-Lenart U."/>
            <person name="Aleksandrzak-Piekarczyk T."/>
            <person name="Szatraj K."/>
            <person name="Zielenkiewicz U."/>
            <person name="Pilsyk S."/>
            <person name="Malc E."/>
            <person name="Mieczkowski P."/>
            <person name="Kruszewska J.S."/>
            <person name="Biernat P."/>
            <person name="Pawlowska J."/>
        </authorList>
    </citation>
    <scope>NUCLEOTIDE SEQUENCE</scope>
    <source>
        <strain evidence="10">WA0000051536</strain>
    </source>
</reference>
<dbReference type="EMBL" id="JAEPRA010000003">
    <property type="protein sequence ID" value="KAG2187412.1"/>
    <property type="molecule type" value="Genomic_DNA"/>
</dbReference>
<dbReference type="SUPFAM" id="SSF103473">
    <property type="entry name" value="MFS general substrate transporter"/>
    <property type="match status" value="1"/>
</dbReference>
<feature type="transmembrane region" description="Helical" evidence="8">
    <location>
        <begin position="333"/>
        <end position="355"/>
    </location>
</feature>
<evidence type="ECO:0000313" key="11">
    <source>
        <dbReference type="Proteomes" id="UP000612746"/>
    </source>
</evidence>
<protein>
    <recommendedName>
        <fullName evidence="9">Major facilitator superfamily (MFS) profile domain-containing protein</fullName>
    </recommendedName>
</protein>
<evidence type="ECO:0000256" key="3">
    <source>
        <dbReference type="ARBA" id="ARBA00022448"/>
    </source>
</evidence>
<feature type="transmembrane region" description="Helical" evidence="8">
    <location>
        <begin position="407"/>
        <end position="424"/>
    </location>
</feature>
<keyword evidence="6 8" id="KW-0472">Membrane</keyword>
<comment type="caution">
    <text evidence="10">The sequence shown here is derived from an EMBL/GenBank/DDBJ whole genome shotgun (WGS) entry which is preliminary data.</text>
</comment>
<keyword evidence="3 7" id="KW-0813">Transport</keyword>
<feature type="transmembrane region" description="Helical" evidence="8">
    <location>
        <begin position="375"/>
        <end position="395"/>
    </location>
</feature>
<evidence type="ECO:0000256" key="4">
    <source>
        <dbReference type="ARBA" id="ARBA00022692"/>
    </source>
</evidence>
<feature type="transmembrane region" description="Helical" evidence="8">
    <location>
        <begin position="112"/>
        <end position="136"/>
    </location>
</feature>
<dbReference type="Gene3D" id="1.20.1250.20">
    <property type="entry name" value="MFS general substrate transporter like domains"/>
    <property type="match status" value="1"/>
</dbReference>
<dbReference type="InterPro" id="IPR020846">
    <property type="entry name" value="MFS_dom"/>
</dbReference>
<evidence type="ECO:0000256" key="1">
    <source>
        <dbReference type="ARBA" id="ARBA00004141"/>
    </source>
</evidence>
<keyword evidence="11" id="KW-1185">Reference proteome</keyword>
<dbReference type="FunFam" id="1.20.1250.20:FF:000117">
    <property type="entry name" value="MFS hexose transporter"/>
    <property type="match status" value="1"/>
</dbReference>
<keyword evidence="5 8" id="KW-1133">Transmembrane helix</keyword>
<dbReference type="AlphaFoldDB" id="A0A8H7Q7H1"/>
<evidence type="ECO:0000256" key="6">
    <source>
        <dbReference type="ARBA" id="ARBA00023136"/>
    </source>
</evidence>
<evidence type="ECO:0000259" key="9">
    <source>
        <dbReference type="PROSITE" id="PS50850"/>
    </source>
</evidence>
<sequence>MPNDATNKGMIQLYFLCAVAITNSAVNGYDGSMMNGLSAGRNWNGYFGNPLDNPALLGLINAIMSVGSFIGVWTAPYLSDNYGRKKAIIIGSLINLVGVALQSAAVHVGMFIAARFILGFGIAITGNAAPTLVVEIAHPKYRGTITGLYNTTWYVGSIIAAWVTFGTVNIDSTWSWRIPSMLQALPSLLQVSAIYFMTESPRWLISRGRDEEARDILIRLHGNGDPNDEVVRVEFAEIKEAIAMEQAVSKREWKELIETPGNRMRTFICICVGLFSQWSGNGITSYYLTPMMINIGITDPYKITLINGIKNIVDWIFAVGGTLMLDRIGRRPMFMISMAGMILGYVLVTGMSAAYNNNPTGPNASAYGQASVGFIFIYSAFYDIAWTPMTVLYPVEILPFTIRAKGMAIQGAAVAIALFFNQYVNPVALAAIGWRYYIVYDIWLLVEFFIVWRFFKETRNKSLEALAEVFDGPNAALVVAEQHKLEELANFDHLEKV</sequence>
<dbReference type="InterPro" id="IPR003663">
    <property type="entry name" value="Sugar/inositol_transpt"/>
</dbReference>
<feature type="transmembrane region" description="Helical" evidence="8">
    <location>
        <begin position="436"/>
        <end position="455"/>
    </location>
</feature>
<keyword evidence="4 8" id="KW-0812">Transmembrane</keyword>
<dbReference type="GO" id="GO:0005351">
    <property type="term" value="F:carbohydrate:proton symporter activity"/>
    <property type="evidence" value="ECO:0007669"/>
    <property type="project" value="TreeGrafter"/>
</dbReference>
<feature type="domain" description="Major facilitator superfamily (MFS) profile" evidence="9">
    <location>
        <begin position="16"/>
        <end position="459"/>
    </location>
</feature>
<accession>A0A8H7Q7H1</accession>
<dbReference type="NCBIfam" id="TIGR00879">
    <property type="entry name" value="SP"/>
    <property type="match status" value="1"/>
</dbReference>
<dbReference type="PANTHER" id="PTHR48022">
    <property type="entry name" value="PLASTIDIC GLUCOSE TRANSPORTER 4"/>
    <property type="match status" value="1"/>
</dbReference>
<proteinExistence type="inferred from homology"/>
<dbReference type="GO" id="GO:0016020">
    <property type="term" value="C:membrane"/>
    <property type="evidence" value="ECO:0007669"/>
    <property type="project" value="UniProtKB-SubCell"/>
</dbReference>
<dbReference type="Proteomes" id="UP000612746">
    <property type="component" value="Unassembled WGS sequence"/>
</dbReference>
<name>A0A8H7Q7H1_9FUNG</name>
<comment type="subcellular location">
    <subcellularLocation>
        <location evidence="1">Membrane</location>
        <topology evidence="1">Multi-pass membrane protein</topology>
    </subcellularLocation>
</comment>
<evidence type="ECO:0000313" key="10">
    <source>
        <dbReference type="EMBL" id="KAG2187412.1"/>
    </source>
</evidence>
<evidence type="ECO:0000256" key="2">
    <source>
        <dbReference type="ARBA" id="ARBA00010992"/>
    </source>
</evidence>
<dbReference type="PANTHER" id="PTHR48022:SF64">
    <property type="entry name" value="MAJOR FACILITATOR SUPERFAMILY (MFS) PROFILE DOMAIN-CONTAINING PROTEIN"/>
    <property type="match status" value="1"/>
</dbReference>
<dbReference type="InterPro" id="IPR005828">
    <property type="entry name" value="MFS_sugar_transport-like"/>
</dbReference>
<dbReference type="Pfam" id="PF00083">
    <property type="entry name" value="Sugar_tr"/>
    <property type="match status" value="1"/>
</dbReference>
<feature type="transmembrane region" description="Helical" evidence="8">
    <location>
        <begin position="55"/>
        <end position="75"/>
    </location>
</feature>